<dbReference type="GO" id="GO:0042742">
    <property type="term" value="P:defense response to bacterium"/>
    <property type="evidence" value="ECO:0007669"/>
    <property type="project" value="UniProtKB-KW"/>
</dbReference>
<keyword evidence="6 7" id="KW-0326">Glycosidase</keyword>
<keyword evidence="2 7" id="KW-0929">Antimicrobial</keyword>
<dbReference type="HAMAP" id="MF_04110">
    <property type="entry name" value="ENDOLYSIN_T4"/>
    <property type="match status" value="1"/>
</dbReference>
<evidence type="ECO:0000256" key="8">
    <source>
        <dbReference type="SAM" id="Phobius"/>
    </source>
</evidence>
<dbReference type="InterPro" id="IPR033907">
    <property type="entry name" value="Endolysin_autolysin"/>
</dbReference>
<keyword evidence="8" id="KW-0472">Membrane</keyword>
<dbReference type="Gene3D" id="1.10.530.40">
    <property type="match status" value="1"/>
</dbReference>
<reference evidence="9 10" key="1">
    <citation type="submission" date="2020-08" db="EMBL/GenBank/DDBJ databases">
        <title>Genomic Encyclopedia of Type Strains, Phase IV (KMG-IV): sequencing the most valuable type-strain genomes for metagenomic binning, comparative biology and taxonomic classification.</title>
        <authorList>
            <person name="Goeker M."/>
        </authorList>
    </citation>
    <scope>NUCLEOTIDE SEQUENCE [LARGE SCALE GENOMIC DNA]</scope>
    <source>
        <strain evidence="9 10">DSM 26385</strain>
    </source>
</reference>
<dbReference type="CDD" id="cd00737">
    <property type="entry name" value="lyz_endolysin_autolysin"/>
    <property type="match status" value="1"/>
</dbReference>
<dbReference type="AlphaFoldDB" id="A0A7W6P284"/>
<evidence type="ECO:0000256" key="6">
    <source>
        <dbReference type="ARBA" id="ARBA00023295"/>
    </source>
</evidence>
<evidence type="ECO:0000313" key="10">
    <source>
        <dbReference type="Proteomes" id="UP000584824"/>
    </source>
</evidence>
<proteinExistence type="inferred from homology"/>
<dbReference type="InterPro" id="IPR002196">
    <property type="entry name" value="Glyco_hydro_24"/>
</dbReference>
<dbReference type="InterPro" id="IPR023347">
    <property type="entry name" value="Lysozyme_dom_sf"/>
</dbReference>
<evidence type="ECO:0000256" key="3">
    <source>
        <dbReference type="ARBA" id="ARBA00022638"/>
    </source>
</evidence>
<keyword evidence="8" id="KW-1133">Transmembrane helix</keyword>
<dbReference type="InterPro" id="IPR034690">
    <property type="entry name" value="Endolysin_T4_type"/>
</dbReference>
<name>A0A7W6P284_9HYPH</name>
<protein>
    <recommendedName>
        <fullName evidence="7">Lysozyme</fullName>
        <ecNumber evidence="7">3.2.1.17</ecNumber>
    </recommendedName>
</protein>
<evidence type="ECO:0000313" key="9">
    <source>
        <dbReference type="EMBL" id="MBB4103584.1"/>
    </source>
</evidence>
<dbReference type="EC" id="3.2.1.17" evidence="7"/>
<evidence type="ECO:0000256" key="7">
    <source>
        <dbReference type="RuleBase" id="RU003788"/>
    </source>
</evidence>
<sequence>MTRRIDAAGLSHIMQWEGKRLTSYRDVAGIWTVGFGHTDAAGPPKVFAGMKITEEQAAEILRSDLAKFEERVSRLVKVPLTDNQFSVLVSFDFNTGSLHKSTLLKRLNAGQYDAVPGELMKWVNAGGKRVQGLVNRRAAEAGLWAKGEFVSSNTVPAAPIASPLLTKENVSWGAGILSTLGFSSVGPGPLQWALAAVLVGAFAIGAFFFIKSRVNPS</sequence>
<evidence type="ECO:0000256" key="5">
    <source>
        <dbReference type="ARBA" id="ARBA00023200"/>
    </source>
</evidence>
<dbReference type="RefSeq" id="WP_183792244.1">
    <property type="nucleotide sequence ID" value="NZ_JACIDU010000007.1"/>
</dbReference>
<dbReference type="Pfam" id="PF00959">
    <property type="entry name" value="Phage_lysozyme"/>
    <property type="match status" value="1"/>
</dbReference>
<keyword evidence="4 7" id="KW-0378">Hydrolase</keyword>
<dbReference type="InterPro" id="IPR051018">
    <property type="entry name" value="Bacteriophage_GH24"/>
</dbReference>
<evidence type="ECO:0000256" key="2">
    <source>
        <dbReference type="ARBA" id="ARBA00022529"/>
    </source>
</evidence>
<organism evidence="9 10">
    <name type="scientific">Allorhizobium borbori</name>
    <dbReference type="NCBI Taxonomy" id="485907"/>
    <lineage>
        <taxon>Bacteria</taxon>
        <taxon>Pseudomonadati</taxon>
        <taxon>Pseudomonadota</taxon>
        <taxon>Alphaproteobacteria</taxon>
        <taxon>Hyphomicrobiales</taxon>
        <taxon>Rhizobiaceae</taxon>
        <taxon>Rhizobium/Agrobacterium group</taxon>
        <taxon>Allorhizobium</taxon>
    </lineage>
</organism>
<feature type="transmembrane region" description="Helical" evidence="8">
    <location>
        <begin position="190"/>
        <end position="210"/>
    </location>
</feature>
<dbReference type="GO" id="GO:0003796">
    <property type="term" value="F:lysozyme activity"/>
    <property type="evidence" value="ECO:0007669"/>
    <property type="project" value="UniProtKB-EC"/>
</dbReference>
<comment type="catalytic activity">
    <reaction evidence="1 7">
        <text>Hydrolysis of (1-&gt;4)-beta-linkages between N-acetylmuramic acid and N-acetyl-D-glucosamine residues in a peptidoglycan and between N-acetyl-D-glucosamine residues in chitodextrins.</text>
        <dbReference type="EC" id="3.2.1.17"/>
    </reaction>
</comment>
<keyword evidence="3 7" id="KW-0081">Bacteriolytic enzyme</keyword>
<keyword evidence="8" id="KW-0812">Transmembrane</keyword>
<gene>
    <name evidence="9" type="ORF">GGQ66_002142</name>
</gene>
<dbReference type="Proteomes" id="UP000584824">
    <property type="component" value="Unassembled WGS sequence"/>
</dbReference>
<evidence type="ECO:0000256" key="1">
    <source>
        <dbReference type="ARBA" id="ARBA00000632"/>
    </source>
</evidence>
<dbReference type="EMBL" id="JACIDU010000007">
    <property type="protein sequence ID" value="MBB4103584.1"/>
    <property type="molecule type" value="Genomic_DNA"/>
</dbReference>
<dbReference type="InterPro" id="IPR023346">
    <property type="entry name" value="Lysozyme-like_dom_sf"/>
</dbReference>
<keyword evidence="10" id="KW-1185">Reference proteome</keyword>
<dbReference type="GO" id="GO:0031640">
    <property type="term" value="P:killing of cells of another organism"/>
    <property type="evidence" value="ECO:0007669"/>
    <property type="project" value="UniProtKB-KW"/>
</dbReference>
<evidence type="ECO:0000256" key="4">
    <source>
        <dbReference type="ARBA" id="ARBA00022801"/>
    </source>
</evidence>
<dbReference type="SUPFAM" id="SSF53955">
    <property type="entry name" value="Lysozyme-like"/>
    <property type="match status" value="1"/>
</dbReference>
<dbReference type="GO" id="GO:0009253">
    <property type="term" value="P:peptidoglycan catabolic process"/>
    <property type="evidence" value="ECO:0007669"/>
    <property type="project" value="InterPro"/>
</dbReference>
<keyword evidence="5" id="KW-1035">Host cytoplasm</keyword>
<dbReference type="PANTHER" id="PTHR38107">
    <property type="match status" value="1"/>
</dbReference>
<comment type="similarity">
    <text evidence="7">Belongs to the glycosyl hydrolase 24 family.</text>
</comment>
<comment type="caution">
    <text evidence="9">The sequence shown here is derived from an EMBL/GenBank/DDBJ whole genome shotgun (WGS) entry which is preliminary data.</text>
</comment>
<dbReference type="PANTHER" id="PTHR38107:SF3">
    <property type="entry name" value="LYSOZYME RRRD-RELATED"/>
    <property type="match status" value="1"/>
</dbReference>
<dbReference type="GO" id="GO:0016998">
    <property type="term" value="P:cell wall macromolecule catabolic process"/>
    <property type="evidence" value="ECO:0007669"/>
    <property type="project" value="InterPro"/>
</dbReference>
<accession>A0A7W6P284</accession>